<sequence length="234" mass="25313">MDQAGDATLGIPVIEPSGIDASEEASPPNLVNLVTTSVTAMIRQRQLRGGHSIVEAKLAAQLGVSRTPLREGLQRLEGEGLVIKGSGRSFVVRHVDLGEYLQSLKVREILEPEAAEAAAGHIPDAEIAAVRREIAGLQAGSTSLHTDAHWQSDDALHELFARNSGNDVLAQVIRRLRVTTRLFEIARLQDRVAPDLREHAQILDALESGDGKAARKATQAHIRSLQRFALATVR</sequence>
<dbReference type="PROSITE" id="PS50949">
    <property type="entry name" value="HTH_GNTR"/>
    <property type="match status" value="1"/>
</dbReference>
<evidence type="ECO:0000259" key="4">
    <source>
        <dbReference type="PROSITE" id="PS50949"/>
    </source>
</evidence>
<proteinExistence type="predicted"/>
<dbReference type="InterPro" id="IPR008920">
    <property type="entry name" value="TF_FadR/GntR_C"/>
</dbReference>
<dbReference type="InterPro" id="IPR011711">
    <property type="entry name" value="GntR_C"/>
</dbReference>
<gene>
    <name evidence="5" type="ORF">FF100_24315</name>
</gene>
<dbReference type="Pfam" id="PF07729">
    <property type="entry name" value="FCD"/>
    <property type="match status" value="1"/>
</dbReference>
<dbReference type="InterPro" id="IPR000524">
    <property type="entry name" value="Tscrpt_reg_HTH_GntR"/>
</dbReference>
<dbReference type="PANTHER" id="PTHR43537">
    <property type="entry name" value="TRANSCRIPTIONAL REGULATOR, GNTR FAMILY"/>
    <property type="match status" value="1"/>
</dbReference>
<comment type="caution">
    <text evidence="5">The sequence shown here is derived from an EMBL/GenBank/DDBJ whole genome shotgun (WGS) entry which is preliminary data.</text>
</comment>
<evidence type="ECO:0000256" key="2">
    <source>
        <dbReference type="ARBA" id="ARBA00023125"/>
    </source>
</evidence>
<organism evidence="5 6">
    <name type="scientific">Methylobacterium terricola</name>
    <dbReference type="NCBI Taxonomy" id="2583531"/>
    <lineage>
        <taxon>Bacteria</taxon>
        <taxon>Pseudomonadati</taxon>
        <taxon>Pseudomonadota</taxon>
        <taxon>Alphaproteobacteria</taxon>
        <taxon>Hyphomicrobiales</taxon>
        <taxon>Methylobacteriaceae</taxon>
        <taxon>Methylobacterium</taxon>
    </lineage>
</organism>
<dbReference type="SUPFAM" id="SSF48008">
    <property type="entry name" value="GntR ligand-binding domain-like"/>
    <property type="match status" value="1"/>
</dbReference>
<dbReference type="Gene3D" id="1.20.120.530">
    <property type="entry name" value="GntR ligand-binding domain-like"/>
    <property type="match status" value="1"/>
</dbReference>
<name>A0A5C4LAX4_9HYPH</name>
<dbReference type="PRINTS" id="PR00035">
    <property type="entry name" value="HTHGNTR"/>
</dbReference>
<dbReference type="AlphaFoldDB" id="A0A5C4LAX4"/>
<dbReference type="PANTHER" id="PTHR43537:SF24">
    <property type="entry name" value="GLUCONATE OPERON TRANSCRIPTIONAL REPRESSOR"/>
    <property type="match status" value="1"/>
</dbReference>
<dbReference type="GO" id="GO:0003677">
    <property type="term" value="F:DNA binding"/>
    <property type="evidence" value="ECO:0007669"/>
    <property type="project" value="UniProtKB-KW"/>
</dbReference>
<feature type="domain" description="HTH gntR-type" evidence="4">
    <location>
        <begin position="28"/>
        <end position="95"/>
    </location>
</feature>
<dbReference type="InterPro" id="IPR036390">
    <property type="entry name" value="WH_DNA-bd_sf"/>
</dbReference>
<keyword evidence="6" id="KW-1185">Reference proteome</keyword>
<dbReference type="Proteomes" id="UP000305267">
    <property type="component" value="Unassembled WGS sequence"/>
</dbReference>
<dbReference type="SUPFAM" id="SSF46785">
    <property type="entry name" value="Winged helix' DNA-binding domain"/>
    <property type="match status" value="1"/>
</dbReference>
<dbReference type="SMART" id="SM00345">
    <property type="entry name" value="HTH_GNTR"/>
    <property type="match status" value="1"/>
</dbReference>
<keyword evidence="3" id="KW-0804">Transcription</keyword>
<evidence type="ECO:0000256" key="3">
    <source>
        <dbReference type="ARBA" id="ARBA00023163"/>
    </source>
</evidence>
<evidence type="ECO:0000313" key="5">
    <source>
        <dbReference type="EMBL" id="TNC10040.1"/>
    </source>
</evidence>
<keyword evidence="1" id="KW-0805">Transcription regulation</keyword>
<dbReference type="Gene3D" id="1.10.10.10">
    <property type="entry name" value="Winged helix-like DNA-binding domain superfamily/Winged helix DNA-binding domain"/>
    <property type="match status" value="1"/>
</dbReference>
<dbReference type="GO" id="GO:0003700">
    <property type="term" value="F:DNA-binding transcription factor activity"/>
    <property type="evidence" value="ECO:0007669"/>
    <property type="project" value="InterPro"/>
</dbReference>
<dbReference type="InterPro" id="IPR036388">
    <property type="entry name" value="WH-like_DNA-bd_sf"/>
</dbReference>
<accession>A0A5C4LAX4</accession>
<protein>
    <submittedName>
        <fullName evidence="5">GntR family transcriptional regulator</fullName>
    </submittedName>
</protein>
<evidence type="ECO:0000256" key="1">
    <source>
        <dbReference type="ARBA" id="ARBA00023015"/>
    </source>
</evidence>
<dbReference type="SMART" id="SM00895">
    <property type="entry name" value="FCD"/>
    <property type="match status" value="1"/>
</dbReference>
<keyword evidence="2" id="KW-0238">DNA-binding</keyword>
<dbReference type="EMBL" id="VDDA01000014">
    <property type="protein sequence ID" value="TNC10040.1"/>
    <property type="molecule type" value="Genomic_DNA"/>
</dbReference>
<reference evidence="5 6" key="1">
    <citation type="submission" date="2019-06" db="EMBL/GenBank/DDBJ databases">
        <title>Genome of Methylobacterium sp. 17Sr1-39.</title>
        <authorList>
            <person name="Seo T."/>
        </authorList>
    </citation>
    <scope>NUCLEOTIDE SEQUENCE [LARGE SCALE GENOMIC DNA]</scope>
    <source>
        <strain evidence="5 6">17Sr1-39</strain>
    </source>
</reference>
<evidence type="ECO:0000313" key="6">
    <source>
        <dbReference type="Proteomes" id="UP000305267"/>
    </source>
</evidence>
<dbReference type="Pfam" id="PF00392">
    <property type="entry name" value="GntR"/>
    <property type="match status" value="1"/>
</dbReference>
<dbReference type="OrthoDB" id="8114900at2"/>